<dbReference type="AlphaFoldDB" id="Q7VJH2"/>
<dbReference type="HOGENOM" id="CLU_3374108_0_0_7"/>
<organism evidence="1 2">
    <name type="scientific">Helicobacter hepaticus (strain ATCC 51449 / 3B1)</name>
    <dbReference type="NCBI Taxonomy" id="235279"/>
    <lineage>
        <taxon>Bacteria</taxon>
        <taxon>Pseudomonadati</taxon>
        <taxon>Campylobacterota</taxon>
        <taxon>Epsilonproteobacteria</taxon>
        <taxon>Campylobacterales</taxon>
        <taxon>Helicobacteraceae</taxon>
        <taxon>Helicobacter</taxon>
    </lineage>
</organism>
<dbReference type="EMBL" id="AE017125">
    <property type="protein sequence ID" value="AAP76868.1"/>
    <property type="molecule type" value="Genomic_DNA"/>
</dbReference>
<evidence type="ECO:0000313" key="1">
    <source>
        <dbReference type="EMBL" id="AAP76868.1"/>
    </source>
</evidence>
<name>Q7VJH2_HELHP</name>
<reference evidence="1 2" key="1">
    <citation type="journal article" date="2003" name="Proc. Natl. Acad. Sci. U.S.A.">
        <title>The complete genome sequence of the carcinogenic bacterium Helicobacter hepaticus.</title>
        <authorList>
            <person name="Suerbaum S."/>
            <person name="Josenhans C."/>
            <person name="Sterzenbach T."/>
            <person name="Drescher B."/>
            <person name="Brandt P."/>
            <person name="Bell M."/>
            <person name="Droege M."/>
            <person name="Fartmann B."/>
            <person name="Fischer H.-P."/>
            <person name="Ge Z."/>
            <person name="Hoerster A."/>
            <person name="Holland R."/>
            <person name="Klein K."/>
            <person name="Koenig J."/>
            <person name="Macko L."/>
            <person name="Mendz G.L."/>
            <person name="Nyakatura G."/>
            <person name="Schauer D.B."/>
            <person name="Shen Z."/>
            <person name="Weber J."/>
            <person name="Frosch M."/>
            <person name="Fox J.G."/>
        </authorList>
    </citation>
    <scope>NUCLEOTIDE SEQUENCE [LARGE SCALE GENOMIC DNA]</scope>
    <source>
        <strain evidence="2">ATCC 51449 / 3B1</strain>
    </source>
</reference>
<dbReference type="KEGG" id="hhe:HH_0271"/>
<gene>
    <name evidence="1" type="ordered locus">HH_0271</name>
</gene>
<sequence length="34" mass="3908">MLQEGFVVARQKGSHRIIPKIIKELFAIIKSARE</sequence>
<protein>
    <submittedName>
        <fullName evidence="1">Uncharacterized protein</fullName>
    </submittedName>
</protein>
<proteinExistence type="predicted"/>
<accession>Q7VJH2</accession>
<dbReference type="Proteomes" id="UP000002495">
    <property type="component" value="Chromosome"/>
</dbReference>
<evidence type="ECO:0000313" key="2">
    <source>
        <dbReference type="Proteomes" id="UP000002495"/>
    </source>
</evidence>
<keyword evidence="2" id="KW-1185">Reference proteome</keyword>